<dbReference type="PANTHER" id="PTHR43462:SF1">
    <property type="entry name" value="ALANYL-TRNA EDITING PROTEIN AARSD1"/>
    <property type="match status" value="1"/>
</dbReference>
<accession>A0A9X3HXP7</accession>
<dbReference type="Proteomes" id="UP001155587">
    <property type="component" value="Unassembled WGS sequence"/>
</dbReference>
<dbReference type="GO" id="GO:0002161">
    <property type="term" value="F:aminoacyl-tRNA deacylase activity"/>
    <property type="evidence" value="ECO:0007669"/>
    <property type="project" value="UniProtKB-ARBA"/>
</dbReference>
<evidence type="ECO:0000256" key="1">
    <source>
        <dbReference type="ARBA" id="ARBA00022723"/>
    </source>
</evidence>
<organism evidence="3 4">
    <name type="scientific">Vibrio qingdaonensis</name>
    <dbReference type="NCBI Taxonomy" id="2829491"/>
    <lineage>
        <taxon>Bacteria</taxon>
        <taxon>Pseudomonadati</taxon>
        <taxon>Pseudomonadota</taxon>
        <taxon>Gammaproteobacteria</taxon>
        <taxon>Vibrionales</taxon>
        <taxon>Vibrionaceae</taxon>
        <taxon>Vibrio</taxon>
    </lineage>
</organism>
<dbReference type="SUPFAM" id="SSF55186">
    <property type="entry name" value="ThrRS/AlaRS common domain"/>
    <property type="match status" value="1"/>
</dbReference>
<dbReference type="GO" id="GO:0046872">
    <property type="term" value="F:metal ion binding"/>
    <property type="evidence" value="ECO:0007669"/>
    <property type="project" value="UniProtKB-KW"/>
</dbReference>
<comment type="caution">
    <text evidence="3">The sequence shown here is derived from an EMBL/GenBank/DDBJ whole genome shotgun (WGS) entry which is preliminary data.</text>
</comment>
<dbReference type="InterPro" id="IPR051335">
    <property type="entry name" value="Alanyl-tRNA_Editing_Enzymes"/>
</dbReference>
<keyword evidence="4" id="KW-1185">Reference proteome</keyword>
<protein>
    <submittedName>
        <fullName evidence="3">Alanyl-tRNA editing protein</fullName>
    </submittedName>
</protein>
<evidence type="ECO:0000313" key="3">
    <source>
        <dbReference type="EMBL" id="MCW8347539.1"/>
    </source>
</evidence>
<dbReference type="InterPro" id="IPR018163">
    <property type="entry name" value="Thr/Ala-tRNA-synth_IIc_edit"/>
</dbReference>
<dbReference type="GO" id="GO:0000166">
    <property type="term" value="F:nucleotide binding"/>
    <property type="evidence" value="ECO:0007669"/>
    <property type="project" value="InterPro"/>
</dbReference>
<evidence type="ECO:0000256" key="2">
    <source>
        <dbReference type="ARBA" id="ARBA00022833"/>
    </source>
</evidence>
<name>A0A9X3HXP7_9VIBR</name>
<dbReference type="PANTHER" id="PTHR43462">
    <property type="entry name" value="ALANYL-TRNA EDITING PROTEIN"/>
    <property type="match status" value="1"/>
</dbReference>
<dbReference type="RefSeq" id="WP_265676069.1">
    <property type="nucleotide sequence ID" value="NZ_JAKRRY010000023.1"/>
</dbReference>
<dbReference type="AlphaFoldDB" id="A0A9X3HXP7"/>
<dbReference type="EMBL" id="JAKRRY010000023">
    <property type="protein sequence ID" value="MCW8347539.1"/>
    <property type="molecule type" value="Genomic_DNA"/>
</dbReference>
<reference evidence="3" key="1">
    <citation type="submission" date="2022-02" db="EMBL/GenBank/DDBJ databases">
        <title>Vibrio sp. nov, a new bacterium isolated from seawater.</title>
        <authorList>
            <person name="Yuan Y."/>
        </authorList>
    </citation>
    <scope>NUCLEOTIDE SEQUENCE</scope>
    <source>
        <strain evidence="3">ZSDZ65</strain>
    </source>
</reference>
<sequence length="287" mass="32304">MITATKTFFCHDMTTLESVVQLRVEGQEYTDVVVESTPFHPVSHIWPDHPADRGWMTIDGNRMDVSDCLVGAIELATSELYVAEAIPVKRDTEGWVFVVVHRLSQRLALTQGQTVTLEIDADYQASLSRGHSAGHIASLALNKVLADKYWRKVADRIDGLGHYDFNSYAQEQSEVLPDRCVDLYRLGKTLKKRGLNTADVLSDIVEIESAVNTLLTHWLSQPSPIQMQLEGPYLTSSRFWHWNKCDALVVMPCGGTHVTSTSSISKTQIKLETIESTYIRMHTYVIH</sequence>
<proteinExistence type="predicted"/>
<gene>
    <name evidence="3" type="ORF">MD535_16175</name>
</gene>
<keyword evidence="1" id="KW-0479">Metal-binding</keyword>
<keyword evidence="2" id="KW-0862">Zinc</keyword>
<dbReference type="Gene3D" id="3.30.980.10">
    <property type="entry name" value="Threonyl-trna Synthetase, Chain A, domain 2"/>
    <property type="match status" value="1"/>
</dbReference>
<evidence type="ECO:0000313" key="4">
    <source>
        <dbReference type="Proteomes" id="UP001155587"/>
    </source>
</evidence>